<dbReference type="GeneID" id="59453865"/>
<dbReference type="Gene3D" id="3.90.550.10">
    <property type="entry name" value="Spore Coat Polysaccharide Biosynthesis Protein SpsA, Chain A"/>
    <property type="match status" value="1"/>
</dbReference>
<keyword evidence="1" id="KW-0472">Membrane</keyword>
<dbReference type="SUPFAM" id="SSF53448">
    <property type="entry name" value="Nucleotide-diphospho-sugar transferases"/>
    <property type="match status" value="1"/>
</dbReference>
<dbReference type="InterPro" id="IPR001173">
    <property type="entry name" value="Glyco_trans_2-like"/>
</dbReference>
<dbReference type="PANTHER" id="PTHR48090:SF7">
    <property type="entry name" value="RFBJ PROTEIN"/>
    <property type="match status" value="1"/>
</dbReference>
<dbReference type="OrthoDB" id="11098at2157"/>
<feature type="transmembrane region" description="Helical" evidence="1">
    <location>
        <begin position="265"/>
        <end position="287"/>
    </location>
</feature>
<dbReference type="PANTHER" id="PTHR48090">
    <property type="entry name" value="UNDECAPRENYL-PHOSPHATE 4-DEOXY-4-FORMAMIDO-L-ARABINOSE TRANSFERASE-RELATED"/>
    <property type="match status" value="1"/>
</dbReference>
<feature type="transmembrane region" description="Helical" evidence="1">
    <location>
        <begin position="228"/>
        <end position="245"/>
    </location>
</feature>
<feature type="domain" description="Glycosyltransferase 2-like" evidence="2">
    <location>
        <begin position="10"/>
        <end position="123"/>
    </location>
</feature>
<name>A0A7M1USN4_9CREN</name>
<dbReference type="CDD" id="cd04179">
    <property type="entry name" value="DPM_DPG-synthase_like"/>
    <property type="match status" value="1"/>
</dbReference>
<dbReference type="Pfam" id="PF00535">
    <property type="entry name" value="Glycos_transf_2"/>
    <property type="match status" value="1"/>
</dbReference>
<sequence length="303" mass="33795">MRSNSCRDYTVVIPVLNEAEALPLVLKELTENGVPKENVLIVDGHSVDGTRKVAESMGFKVILQEGTGKAMAIKTAVETVESDCYVFMDGDYTYPAKHIPELLEKLGQGRDLVIGSRVYVEKGAQGFLFRLGNKALSMFFKILFGVQVSDILSGMYAANKKVLGEVNFEFKGFSVESEIVAHAASTGFRVCEIPISYRKRIGRKKLGVRHGFKIALDMVRLTWRYNPAFLIFAVGALMLIPGAYLDAYVLYRWLFHDVVHHVKALAGIALSGLGLLSLMLAFISLYLKRFEIRVMKTMRGIEE</sequence>
<evidence type="ECO:0000313" key="4">
    <source>
        <dbReference type="Proteomes" id="UP000593766"/>
    </source>
</evidence>
<organism evidence="3 4">
    <name type="scientific">Thermosphaera chiliense</name>
    <dbReference type="NCBI Taxonomy" id="3402707"/>
    <lineage>
        <taxon>Archaea</taxon>
        <taxon>Thermoproteota</taxon>
        <taxon>Thermoprotei</taxon>
        <taxon>Desulfurococcales</taxon>
        <taxon>Desulfurococcaceae</taxon>
        <taxon>Thermosphaera</taxon>
    </lineage>
</organism>
<dbReference type="InterPro" id="IPR050256">
    <property type="entry name" value="Glycosyltransferase_2"/>
</dbReference>
<keyword evidence="4" id="KW-1185">Reference proteome</keyword>
<dbReference type="EMBL" id="CP063144">
    <property type="protein sequence ID" value="QOR94483.1"/>
    <property type="molecule type" value="Genomic_DNA"/>
</dbReference>
<keyword evidence="3" id="KW-0808">Transferase</keyword>
<dbReference type="InterPro" id="IPR029044">
    <property type="entry name" value="Nucleotide-diphossugar_trans"/>
</dbReference>
<protein>
    <submittedName>
        <fullName evidence="3">Glycosyltransferase</fullName>
    </submittedName>
</protein>
<proteinExistence type="predicted"/>
<accession>A0A7M1USN4</accession>
<gene>
    <name evidence="3" type="ORF">IMZ38_00565</name>
</gene>
<reference evidence="3 4" key="1">
    <citation type="submission" date="2020-10" db="EMBL/GenBank/DDBJ databases">
        <title>Complete genome sequence of Thermosphaera aggregans strain 3507.</title>
        <authorList>
            <person name="Zayulina K.S."/>
            <person name="Elcheninov A.G."/>
            <person name="Toshchakov S.V."/>
            <person name="Kublanov I.V."/>
            <person name="Kochetkova T.V."/>
        </authorList>
    </citation>
    <scope>NUCLEOTIDE SEQUENCE [LARGE SCALE GENOMIC DNA]</scope>
    <source>
        <strain evidence="3 4">3507</strain>
    </source>
</reference>
<evidence type="ECO:0000256" key="1">
    <source>
        <dbReference type="SAM" id="Phobius"/>
    </source>
</evidence>
<evidence type="ECO:0000259" key="2">
    <source>
        <dbReference type="Pfam" id="PF00535"/>
    </source>
</evidence>
<dbReference type="AlphaFoldDB" id="A0A7M1USN4"/>
<evidence type="ECO:0000313" key="3">
    <source>
        <dbReference type="EMBL" id="QOR94483.1"/>
    </source>
</evidence>
<dbReference type="Proteomes" id="UP000593766">
    <property type="component" value="Chromosome"/>
</dbReference>
<dbReference type="GO" id="GO:0016740">
    <property type="term" value="F:transferase activity"/>
    <property type="evidence" value="ECO:0007669"/>
    <property type="project" value="UniProtKB-KW"/>
</dbReference>
<keyword evidence="1" id="KW-1133">Transmembrane helix</keyword>
<dbReference type="RefSeq" id="WP_193436280.1">
    <property type="nucleotide sequence ID" value="NZ_CP063144.1"/>
</dbReference>
<dbReference type="KEGG" id="tcs:IMZ38_00565"/>
<keyword evidence="1" id="KW-0812">Transmembrane</keyword>